<protein>
    <submittedName>
        <fullName evidence="2">Uncharacterized protein</fullName>
    </submittedName>
</protein>
<dbReference type="AlphaFoldDB" id="A0A7S2U2B3"/>
<feature type="signal peptide" evidence="1">
    <location>
        <begin position="1"/>
        <end position="16"/>
    </location>
</feature>
<keyword evidence="1" id="KW-0732">Signal</keyword>
<feature type="chain" id="PRO_5031236231" evidence="1">
    <location>
        <begin position="17"/>
        <end position="266"/>
    </location>
</feature>
<reference evidence="2" key="1">
    <citation type="submission" date="2021-01" db="EMBL/GenBank/DDBJ databases">
        <authorList>
            <person name="Corre E."/>
            <person name="Pelletier E."/>
            <person name="Niang G."/>
            <person name="Scheremetjew M."/>
            <person name="Finn R."/>
            <person name="Kale V."/>
            <person name="Holt S."/>
            <person name="Cochrane G."/>
            <person name="Meng A."/>
            <person name="Brown T."/>
            <person name="Cohen L."/>
        </authorList>
    </citation>
    <scope>NUCLEOTIDE SEQUENCE</scope>
    <source>
        <strain evidence="2">CCMP622</strain>
    </source>
</reference>
<name>A0A7S2U2B3_9EUKA</name>
<dbReference type="EMBL" id="HBHP01032505">
    <property type="protein sequence ID" value="CAD9776033.1"/>
    <property type="molecule type" value="Transcribed_RNA"/>
</dbReference>
<evidence type="ECO:0000256" key="1">
    <source>
        <dbReference type="SAM" id="SignalP"/>
    </source>
</evidence>
<proteinExistence type="predicted"/>
<evidence type="ECO:0000313" key="2">
    <source>
        <dbReference type="EMBL" id="CAD9776033.1"/>
    </source>
</evidence>
<gene>
    <name evidence="2" type="ORF">LSP00402_LOCUS20037</name>
</gene>
<accession>A0A7S2U2B3</accession>
<sequence>MASRALVLALASFVLAEEEETLLPTFPPLLCSKFGLVCEGETPTREFMKDMVPNPVPSEYTAKMVLTQGGNGGDKMETKATLYRFENSSLSEGRVKYTTEHGTFSIPSTSYSDDAHPGYLFTIGQTESGQLNCTREVTKPVATSCLLHYLGVKFVDTHLTDVFYCHNDQPGLSSIYYQNMFTGLPQGYIASPGLANETSVVYLSFVPGTPADHFRKMPDRVLNTCEPVGAIMPGNRTGFIGVGDEERLCPVRMEAFLLSGPSVIYL</sequence>
<organism evidence="2">
    <name type="scientific">Lotharella oceanica</name>
    <dbReference type="NCBI Taxonomy" id="641309"/>
    <lineage>
        <taxon>Eukaryota</taxon>
        <taxon>Sar</taxon>
        <taxon>Rhizaria</taxon>
        <taxon>Cercozoa</taxon>
        <taxon>Chlorarachniophyceae</taxon>
        <taxon>Lotharella</taxon>
    </lineage>
</organism>